<comment type="caution">
    <text evidence="3">The sequence shown here is derived from an EMBL/GenBank/DDBJ whole genome shotgun (WGS) entry which is preliminary data.</text>
</comment>
<dbReference type="PANTHER" id="PTHR43581:SF4">
    <property type="entry name" value="ATP_GTP PHOSPHATASE"/>
    <property type="match status" value="1"/>
</dbReference>
<dbReference type="InterPro" id="IPR003959">
    <property type="entry name" value="ATPase_AAA_core"/>
</dbReference>
<dbReference type="AlphaFoldDB" id="A0A0Q0W5K8"/>
<dbReference type="OrthoDB" id="9792800at2"/>
<dbReference type="InterPro" id="IPR034139">
    <property type="entry name" value="TOPRIM_OLD"/>
</dbReference>
<dbReference type="Pfam" id="PF20469">
    <property type="entry name" value="OLD-like_TOPRIM"/>
    <property type="match status" value="1"/>
</dbReference>
<dbReference type="CDD" id="cd01026">
    <property type="entry name" value="TOPRIM_OLD"/>
    <property type="match status" value="1"/>
</dbReference>
<keyword evidence="3" id="KW-0540">Nuclease</keyword>
<evidence type="ECO:0000313" key="4">
    <source>
        <dbReference type="Proteomes" id="UP000050443"/>
    </source>
</evidence>
<dbReference type="RefSeq" id="WP_055096355.1">
    <property type="nucleotide sequence ID" value="NZ_JRLF01000012.1"/>
</dbReference>
<reference evidence="3 4" key="1">
    <citation type="submission" date="2014-09" db="EMBL/GenBank/DDBJ databases">
        <title>Genome sequence of Flavobacterium aquidurense RC62.</title>
        <authorList>
            <person name="Kim J.F."/>
            <person name="Kwak M.-J."/>
        </authorList>
    </citation>
    <scope>NUCLEOTIDE SEQUENCE [LARGE SCALE GENOMIC DNA]</scope>
    <source>
        <strain evidence="3 4">RC62</strain>
    </source>
</reference>
<feature type="domain" description="ATPase AAA-type core" evidence="1">
    <location>
        <begin position="32"/>
        <end position="388"/>
    </location>
</feature>
<feature type="domain" description="OLD protein-like TOPRIM" evidence="2">
    <location>
        <begin position="438"/>
        <end position="501"/>
    </location>
</feature>
<dbReference type="InterPro" id="IPR027417">
    <property type="entry name" value="P-loop_NTPase"/>
</dbReference>
<dbReference type="SUPFAM" id="SSF52540">
    <property type="entry name" value="P-loop containing nucleoside triphosphate hydrolases"/>
    <property type="match status" value="1"/>
</dbReference>
<dbReference type="PANTHER" id="PTHR43581">
    <property type="entry name" value="ATP/GTP PHOSPHATASE"/>
    <property type="match status" value="1"/>
</dbReference>
<sequence length="665" mass="76857">MAQHKNPYISRVQIKNFRNFLNVDVELDHKQVIIGENNVGKTNFLRAIQLILDKDYSDSDRQLTPEDFHDSIDKPMENGEEIEINLEIKGYEHNSKLKAQFVDAVISADPPTLRFTYKFVANRDEFGKIINYKYIIFKGSSEDNRFTNEDRSYINIYVIKALRDVERELKSNKNSPLYKLVKQYEVSTQDLEEISEALKEAAEGILELDEIVHIKEILSNRFASLSGIQTDHKITLRTFDIDTERLLYTLQVYMGLKERPVSELSLGLANILYISLMLILLKDKTILPIIKAEQFELLLTEDEKGILSKLYELSDKGNHVLKKEIEESDIESLYDFMDEHNYRHQAFTILAVEEPEAHLHPTLQRLIYREVLHSSNTSVIFTSHSTYITSVTPLNYIVHIRKIDDSSKVFSTVNLSLSRKEKKDIERYIDAKRGEIYFGKGIILAEGITEEYFISAAAELIEKNLDNFGIVVCNIDSTNFKPYIQLLEALYIPWVLFTDGDYYEVEEYVDEKGNYKTKRIYHIMDKNTGREFGYKGNENVLKILSTLGIIAEDDELDEDEIRAKGCFIGEYTLEVDMMNDADDTGIEILKKVYKELKSGGDEMQENFEEAIDAEDYWLALKKIEGNISKGRFAQRLADNLTTELVPSYIIEGIEAIVEKVKDSYE</sequence>
<protein>
    <submittedName>
        <fullName evidence="3">ATP-dependent endonuclease of the OLD family</fullName>
    </submittedName>
</protein>
<dbReference type="Gene3D" id="3.40.50.300">
    <property type="entry name" value="P-loop containing nucleotide triphosphate hydrolases"/>
    <property type="match status" value="1"/>
</dbReference>
<dbReference type="Proteomes" id="UP000050443">
    <property type="component" value="Unassembled WGS sequence"/>
</dbReference>
<dbReference type="EMBL" id="JRLF01000012">
    <property type="protein sequence ID" value="KQB39677.1"/>
    <property type="molecule type" value="Genomic_DNA"/>
</dbReference>
<dbReference type="GO" id="GO:0005524">
    <property type="term" value="F:ATP binding"/>
    <property type="evidence" value="ECO:0007669"/>
    <property type="project" value="InterPro"/>
</dbReference>
<gene>
    <name evidence="3" type="ORF">RC62_1366</name>
</gene>
<proteinExistence type="predicted"/>
<keyword evidence="3" id="KW-0255">Endonuclease</keyword>
<evidence type="ECO:0000259" key="2">
    <source>
        <dbReference type="Pfam" id="PF20469"/>
    </source>
</evidence>
<keyword evidence="3" id="KW-0378">Hydrolase</keyword>
<name>A0A0Q0W5K8_9FLAO</name>
<dbReference type="Pfam" id="PF13304">
    <property type="entry name" value="AAA_21"/>
    <property type="match status" value="1"/>
</dbReference>
<dbReference type="STRING" id="362413.RC62_1366"/>
<evidence type="ECO:0000313" key="3">
    <source>
        <dbReference type="EMBL" id="KQB39677.1"/>
    </source>
</evidence>
<evidence type="ECO:0000259" key="1">
    <source>
        <dbReference type="Pfam" id="PF13304"/>
    </source>
</evidence>
<accession>A0A0Q0W5K8</accession>
<dbReference type="GO" id="GO:0016887">
    <property type="term" value="F:ATP hydrolysis activity"/>
    <property type="evidence" value="ECO:0007669"/>
    <property type="project" value="InterPro"/>
</dbReference>
<dbReference type="InterPro" id="IPR051396">
    <property type="entry name" value="Bact_Antivir_Def_Nuclease"/>
</dbReference>
<dbReference type="PATRIC" id="fig|362413.3.peg.1333"/>
<organism evidence="3 4">
    <name type="scientific">Flavobacterium aquidurense</name>
    <dbReference type="NCBI Taxonomy" id="362413"/>
    <lineage>
        <taxon>Bacteria</taxon>
        <taxon>Pseudomonadati</taxon>
        <taxon>Bacteroidota</taxon>
        <taxon>Flavobacteriia</taxon>
        <taxon>Flavobacteriales</taxon>
        <taxon>Flavobacteriaceae</taxon>
        <taxon>Flavobacterium</taxon>
    </lineage>
</organism>
<dbReference type="GO" id="GO:0004519">
    <property type="term" value="F:endonuclease activity"/>
    <property type="evidence" value="ECO:0007669"/>
    <property type="project" value="UniProtKB-KW"/>
</dbReference>